<evidence type="ECO:0000256" key="1">
    <source>
        <dbReference type="SAM" id="MobiDB-lite"/>
    </source>
</evidence>
<feature type="compositionally biased region" description="Polar residues" evidence="1">
    <location>
        <begin position="155"/>
        <end position="171"/>
    </location>
</feature>
<name>A0A835CNA1_APHGI</name>
<keyword evidence="2" id="KW-0732">Signal</keyword>
<reference evidence="3 4" key="1">
    <citation type="submission" date="2020-08" db="EMBL/GenBank/DDBJ databases">
        <title>Aphidius gifuensis genome sequencing and assembly.</title>
        <authorList>
            <person name="Du Z."/>
        </authorList>
    </citation>
    <scope>NUCLEOTIDE SEQUENCE [LARGE SCALE GENOMIC DNA]</scope>
    <source>
        <strain evidence="3">YNYX2018</strain>
        <tissue evidence="3">Adults</tissue>
    </source>
</reference>
<proteinExistence type="predicted"/>
<dbReference type="AlphaFoldDB" id="A0A835CNA1"/>
<feature type="compositionally biased region" description="Basic and acidic residues" evidence="1">
    <location>
        <begin position="108"/>
        <end position="123"/>
    </location>
</feature>
<evidence type="ECO:0000313" key="4">
    <source>
        <dbReference type="Proteomes" id="UP000639338"/>
    </source>
</evidence>
<organism evidence="3 4">
    <name type="scientific">Aphidius gifuensis</name>
    <name type="common">Parasitoid wasp</name>
    <dbReference type="NCBI Taxonomy" id="684658"/>
    <lineage>
        <taxon>Eukaryota</taxon>
        <taxon>Metazoa</taxon>
        <taxon>Ecdysozoa</taxon>
        <taxon>Arthropoda</taxon>
        <taxon>Hexapoda</taxon>
        <taxon>Insecta</taxon>
        <taxon>Pterygota</taxon>
        <taxon>Neoptera</taxon>
        <taxon>Endopterygota</taxon>
        <taxon>Hymenoptera</taxon>
        <taxon>Apocrita</taxon>
        <taxon>Ichneumonoidea</taxon>
        <taxon>Braconidae</taxon>
        <taxon>Aphidiinae</taxon>
        <taxon>Aphidius</taxon>
    </lineage>
</organism>
<protein>
    <recommendedName>
        <fullName evidence="5">Venom protein</fullName>
    </recommendedName>
</protein>
<feature type="signal peptide" evidence="2">
    <location>
        <begin position="1"/>
        <end position="18"/>
    </location>
</feature>
<evidence type="ECO:0008006" key="5">
    <source>
        <dbReference type="Google" id="ProtNLM"/>
    </source>
</evidence>
<dbReference type="OrthoDB" id="1734063at2759"/>
<feature type="chain" id="PRO_5032461210" description="Venom protein" evidence="2">
    <location>
        <begin position="19"/>
        <end position="341"/>
    </location>
</feature>
<keyword evidence="4" id="KW-1185">Reference proteome</keyword>
<evidence type="ECO:0000256" key="2">
    <source>
        <dbReference type="SAM" id="SignalP"/>
    </source>
</evidence>
<evidence type="ECO:0000313" key="3">
    <source>
        <dbReference type="EMBL" id="KAF7990614.1"/>
    </source>
</evidence>
<sequence length="341" mass="38432">MIFWEIAFLTTVLAASLAKPPPSQSVQDTTPPPDAIFTDDYFQQEATERDVKSDEEQNLDNCEKVYKNSMVCLICKDPETTAKSEQCSYVSHPSEKFNSKKKPALVKKKESFQAKPRIARDQSGESGEETSYPSESTYSDSGYNGGGDEVLHNYDSFSDSYDTPSSYDASSGNYDSFSNFYNPSASAEYTSESERISQKATKDHCNEIQKDDMICTICKDPKTGDDYEKCSYAFVPSDKNYKYSKSNSFGYPDNNKYRKRKTKKVPSIYERSDNAQEIVEIEEMKTAEDNNDGCHEEIRDSTTCRVCKDPQTGADSENCSYSYKPDEKVYAYTASKSFGSP</sequence>
<feature type="region of interest" description="Disordered" evidence="1">
    <location>
        <begin position="108"/>
        <end position="171"/>
    </location>
</feature>
<accession>A0A835CNA1</accession>
<gene>
    <name evidence="3" type="ORF">HCN44_000419</name>
</gene>
<feature type="compositionally biased region" description="Low complexity" evidence="1">
    <location>
        <begin position="129"/>
        <end position="142"/>
    </location>
</feature>
<comment type="caution">
    <text evidence="3">The sequence shown here is derived from an EMBL/GenBank/DDBJ whole genome shotgun (WGS) entry which is preliminary data.</text>
</comment>
<dbReference type="EMBL" id="JACMRX010000004">
    <property type="protein sequence ID" value="KAF7990614.1"/>
    <property type="molecule type" value="Genomic_DNA"/>
</dbReference>
<dbReference type="Proteomes" id="UP000639338">
    <property type="component" value="Unassembled WGS sequence"/>
</dbReference>